<evidence type="ECO:0000313" key="5">
    <source>
        <dbReference type="Proteomes" id="UP001305779"/>
    </source>
</evidence>
<gene>
    <name evidence="4" type="ORF">PRZ48_004774</name>
</gene>
<evidence type="ECO:0000256" key="1">
    <source>
        <dbReference type="PROSITE-ProRule" id="PRU00723"/>
    </source>
</evidence>
<feature type="compositionally biased region" description="Basic and acidic residues" evidence="2">
    <location>
        <begin position="433"/>
        <end position="447"/>
    </location>
</feature>
<feature type="compositionally biased region" description="Basic and acidic residues" evidence="2">
    <location>
        <begin position="465"/>
        <end position="479"/>
    </location>
</feature>
<evidence type="ECO:0000313" key="4">
    <source>
        <dbReference type="EMBL" id="KAK4503859.1"/>
    </source>
</evidence>
<proteinExistence type="predicted"/>
<name>A0ABR0EQJ5_ZASCE</name>
<keyword evidence="1" id="KW-0862">Zinc</keyword>
<evidence type="ECO:0000259" key="3">
    <source>
        <dbReference type="PROSITE" id="PS50103"/>
    </source>
</evidence>
<feature type="compositionally biased region" description="Low complexity" evidence="2">
    <location>
        <begin position="514"/>
        <end position="523"/>
    </location>
</feature>
<dbReference type="Proteomes" id="UP001305779">
    <property type="component" value="Unassembled WGS sequence"/>
</dbReference>
<feature type="zinc finger region" description="C3H1-type" evidence="1">
    <location>
        <begin position="208"/>
        <end position="237"/>
    </location>
</feature>
<dbReference type="PROSITE" id="PS50103">
    <property type="entry name" value="ZF_C3H1"/>
    <property type="match status" value="1"/>
</dbReference>
<evidence type="ECO:0000256" key="2">
    <source>
        <dbReference type="SAM" id="MobiDB-lite"/>
    </source>
</evidence>
<comment type="caution">
    <text evidence="4">The sequence shown here is derived from an EMBL/GenBank/DDBJ whole genome shotgun (WGS) entry which is preliminary data.</text>
</comment>
<protein>
    <recommendedName>
        <fullName evidence="3">C3H1-type domain-containing protein</fullName>
    </recommendedName>
</protein>
<feature type="region of interest" description="Disordered" evidence="2">
    <location>
        <begin position="133"/>
        <end position="168"/>
    </location>
</feature>
<sequence length="537" mass="57402">MAVANPFATAPIRSTSPQAMPSMTFNSSGEARIKYFIARNDGVPVPLIPADELPIALESVPRMLPHAQAYGMNYCGPAGNAGPTFKLANAASGMQRSISQPGGDAGHSRFYSADNGRHFQAPDSLARQAFANNTTASSTPQRPLSASQAALSWRNREPLTTSNNSASETTLNTINAILRSEAGAETAERIGYRPRDTTPPPSGIIPDQEKKVYCTHWILHGWCGFAQQGCRYKHEMPDKAKLAEIGIKHVPTWWKEENATFRAPGRAATAGPIIPPEEWLNARKGSDADSESSSTTEATCESDRPVSVLKKAPVEKEVADTPTPTKTTRTRPVEESAKKSSAGSSPIIPPARPSSPAEEARKMSASSDLIKFAPLLPTQASPNTPPNATEPRKRITPDTITSKARELSSTKSSSPPSCTEKTMKVFVPAGESPEIHVADAKKRERAAARNKGSRTPSPVQQSEVKSFDKQAKEMQKGKAESPTPARGGSGTVMAGLSPEEKAKRSKFGCRIRRPATSSSASKAKAAEAKATEPAEKK</sequence>
<feature type="compositionally biased region" description="Polar residues" evidence="2">
    <location>
        <begin position="133"/>
        <end position="150"/>
    </location>
</feature>
<dbReference type="EMBL" id="JAXOVC010000003">
    <property type="protein sequence ID" value="KAK4503859.1"/>
    <property type="molecule type" value="Genomic_DNA"/>
</dbReference>
<feature type="compositionally biased region" description="Polar residues" evidence="2">
    <location>
        <begin position="158"/>
        <end position="168"/>
    </location>
</feature>
<accession>A0ABR0EQJ5</accession>
<organism evidence="4 5">
    <name type="scientific">Zasmidium cellare</name>
    <name type="common">Wine cellar mold</name>
    <name type="synonym">Racodium cellare</name>
    <dbReference type="NCBI Taxonomy" id="395010"/>
    <lineage>
        <taxon>Eukaryota</taxon>
        <taxon>Fungi</taxon>
        <taxon>Dikarya</taxon>
        <taxon>Ascomycota</taxon>
        <taxon>Pezizomycotina</taxon>
        <taxon>Dothideomycetes</taxon>
        <taxon>Dothideomycetidae</taxon>
        <taxon>Mycosphaerellales</taxon>
        <taxon>Mycosphaerellaceae</taxon>
        <taxon>Zasmidium</taxon>
    </lineage>
</organism>
<reference evidence="4 5" key="1">
    <citation type="journal article" date="2023" name="G3 (Bethesda)">
        <title>A chromosome-level genome assembly of Zasmidium syzygii isolated from banana leaves.</title>
        <authorList>
            <person name="van Westerhoven A.C."/>
            <person name="Mehrabi R."/>
            <person name="Talebi R."/>
            <person name="Steentjes M.B.F."/>
            <person name="Corcolon B."/>
            <person name="Chong P.A."/>
            <person name="Kema G.H.J."/>
            <person name="Seidl M.F."/>
        </authorList>
    </citation>
    <scope>NUCLEOTIDE SEQUENCE [LARGE SCALE GENOMIC DNA]</scope>
    <source>
        <strain evidence="4 5">P124</strain>
    </source>
</reference>
<feature type="domain" description="C3H1-type" evidence="3">
    <location>
        <begin position="208"/>
        <end position="237"/>
    </location>
</feature>
<feature type="compositionally biased region" description="Basic residues" evidence="2">
    <location>
        <begin position="503"/>
        <end position="513"/>
    </location>
</feature>
<feature type="compositionally biased region" description="Basic and acidic residues" evidence="2">
    <location>
        <begin position="524"/>
        <end position="537"/>
    </location>
</feature>
<dbReference type="InterPro" id="IPR000571">
    <property type="entry name" value="Znf_CCCH"/>
</dbReference>
<keyword evidence="5" id="KW-1185">Reference proteome</keyword>
<keyword evidence="1" id="KW-0479">Metal-binding</keyword>
<feature type="region of interest" description="Disordered" evidence="2">
    <location>
        <begin position="92"/>
        <end position="118"/>
    </location>
</feature>
<feature type="region of interest" description="Disordered" evidence="2">
    <location>
        <begin position="283"/>
        <end position="537"/>
    </location>
</feature>
<feature type="compositionally biased region" description="Polar residues" evidence="2">
    <location>
        <begin position="453"/>
        <end position="464"/>
    </location>
</feature>
<keyword evidence="1" id="KW-0863">Zinc-finger</keyword>